<evidence type="ECO:0000313" key="1">
    <source>
        <dbReference type="EMBL" id="KAI9903718.1"/>
    </source>
</evidence>
<dbReference type="EMBL" id="CM047940">
    <property type="protein sequence ID" value="KAI9903718.1"/>
    <property type="molecule type" value="Genomic_DNA"/>
</dbReference>
<protein>
    <submittedName>
        <fullName evidence="1">Uncharacterized protein</fullName>
    </submittedName>
</protein>
<gene>
    <name evidence="1" type="ORF">N3K66_000247</name>
</gene>
<name>A0ACC0VC60_9HYPO</name>
<sequence length="605" mass="65258">MIEVDESVYDVIIVGAGPCGLATAARLRETHPAALFTDEEHRRFNWIRKHADRVPYKNVKNGKVKPSKSSSASSSGHPAASAQGEGQQGNRHPRMAVLDAEAGGGGKWLGRWDGLFEAFGIEHLRSPMLWHVDPSDADALLAYAHFVGRDGELLEIRNCVGREISKHKKKKRMAGGGARQCGNRQTARIPINERDKYDYYNPSRSIFRDHCEHVAQRYGLLGPGLIHAETLADLDYGFVRGISADDGDGDNRRLFTVTTDKTRRYARAVVLAVGPANAPRIPDIPSMKPASPGEAPPQACHSMHIKSFPDPLITKRVAAGRRTNVLIVGGGLTSVQLAQVAARAGVTKVWLLLRGRLRVKHFDVGLEWMGKYKNAEQARFWLADSDEERLGIIREARGGGSVNPTYNKVLKGLVAEGKVCMLQNTQLCGAEFMRTEEHGSGGSGGEGGYWAVETDPPAPVDGGLPPMDYVYFATGVQTDFRTLPYLQTMLAKHPIRGFGGFPCLTEDLMWDEGVPLFMTGRLSALKIGPAAPNIGGAKVSAERVCWALEDMLSRGGGAGEGADDDDGDGGGGGGDGGEGYKEYVKGHGNMYGCLCEGDDAGYGSE</sequence>
<accession>A0ACC0VC60</accession>
<dbReference type="Proteomes" id="UP001163324">
    <property type="component" value="Chromosome 1"/>
</dbReference>
<evidence type="ECO:0000313" key="2">
    <source>
        <dbReference type="Proteomes" id="UP001163324"/>
    </source>
</evidence>
<comment type="caution">
    <text evidence="1">The sequence shown here is derived from an EMBL/GenBank/DDBJ whole genome shotgun (WGS) entry which is preliminary data.</text>
</comment>
<organism evidence="1 2">
    <name type="scientific">Trichothecium roseum</name>
    <dbReference type="NCBI Taxonomy" id="47278"/>
    <lineage>
        <taxon>Eukaryota</taxon>
        <taxon>Fungi</taxon>
        <taxon>Dikarya</taxon>
        <taxon>Ascomycota</taxon>
        <taxon>Pezizomycotina</taxon>
        <taxon>Sordariomycetes</taxon>
        <taxon>Hypocreomycetidae</taxon>
        <taxon>Hypocreales</taxon>
        <taxon>Hypocreales incertae sedis</taxon>
        <taxon>Trichothecium</taxon>
    </lineage>
</organism>
<reference evidence="1" key="1">
    <citation type="submission" date="2022-10" db="EMBL/GenBank/DDBJ databases">
        <title>Complete Genome of Trichothecium roseum strain YXFP-22015, a Plant Pathogen Isolated from Citrus.</title>
        <authorList>
            <person name="Wang Y."/>
            <person name="Zhu L."/>
        </authorList>
    </citation>
    <scope>NUCLEOTIDE SEQUENCE</scope>
    <source>
        <strain evidence="1">YXFP-22015</strain>
    </source>
</reference>
<keyword evidence="2" id="KW-1185">Reference proteome</keyword>
<proteinExistence type="predicted"/>